<dbReference type="RefSeq" id="WP_073613050.1">
    <property type="nucleotide sequence ID" value="NZ_FRFE01000006.1"/>
</dbReference>
<dbReference type="EMBL" id="FRFE01000006">
    <property type="protein sequence ID" value="SHO47050.1"/>
    <property type="molecule type" value="Genomic_DNA"/>
</dbReference>
<sequence length="153" mass="17299">MLLTIVVATFMIFITTAIHAAAMTASIRLAQPPRHHGRLLKWHETNVFRVSSIVVFMFFVSLIESLIWAAPYVLFGVIKTFEQAAYFSMVTYTTLGYGDIVVSAEYWRLLASFEAANGIIMFGWTTAIVMANIRHVYFGDTSFDQKTKRKSGE</sequence>
<keyword evidence="1" id="KW-1133">Transmembrane helix</keyword>
<dbReference type="SUPFAM" id="SSF81324">
    <property type="entry name" value="Voltage-gated potassium channels"/>
    <property type="match status" value="1"/>
</dbReference>
<dbReference type="AlphaFoldDB" id="A0A1M7Y451"/>
<accession>A0A1M7Y451</accession>
<feature type="transmembrane region" description="Helical" evidence="1">
    <location>
        <begin position="54"/>
        <end position="78"/>
    </location>
</feature>
<name>A0A1M7Y451_9BACT</name>
<protein>
    <submittedName>
        <fullName evidence="3">Ion channel</fullName>
    </submittedName>
</protein>
<dbReference type="InterPro" id="IPR013099">
    <property type="entry name" value="K_chnl_dom"/>
</dbReference>
<keyword evidence="4" id="KW-1185">Reference proteome</keyword>
<dbReference type="Gene3D" id="1.10.287.70">
    <property type="match status" value="1"/>
</dbReference>
<organism evidence="3 4">
    <name type="scientific">Desulfopila aestuarii DSM 18488</name>
    <dbReference type="NCBI Taxonomy" id="1121416"/>
    <lineage>
        <taxon>Bacteria</taxon>
        <taxon>Pseudomonadati</taxon>
        <taxon>Thermodesulfobacteriota</taxon>
        <taxon>Desulfobulbia</taxon>
        <taxon>Desulfobulbales</taxon>
        <taxon>Desulfocapsaceae</taxon>
        <taxon>Desulfopila</taxon>
    </lineage>
</organism>
<keyword evidence="1" id="KW-0472">Membrane</keyword>
<dbReference type="Pfam" id="PF07885">
    <property type="entry name" value="Ion_trans_2"/>
    <property type="match status" value="1"/>
</dbReference>
<evidence type="ECO:0000259" key="2">
    <source>
        <dbReference type="Pfam" id="PF07885"/>
    </source>
</evidence>
<dbReference type="STRING" id="1121416.SAMN02745220_01744"/>
<dbReference type="OrthoDB" id="9799090at2"/>
<proteinExistence type="predicted"/>
<feature type="domain" description="Potassium channel" evidence="2">
    <location>
        <begin position="63"/>
        <end position="131"/>
    </location>
</feature>
<dbReference type="Proteomes" id="UP000184603">
    <property type="component" value="Unassembled WGS sequence"/>
</dbReference>
<keyword evidence="1" id="KW-0812">Transmembrane</keyword>
<reference evidence="3 4" key="1">
    <citation type="submission" date="2016-12" db="EMBL/GenBank/DDBJ databases">
        <authorList>
            <person name="Song W.-J."/>
            <person name="Kurnit D.M."/>
        </authorList>
    </citation>
    <scope>NUCLEOTIDE SEQUENCE [LARGE SCALE GENOMIC DNA]</scope>
    <source>
        <strain evidence="3 4">DSM 18488</strain>
    </source>
</reference>
<gene>
    <name evidence="3" type="ORF">SAMN02745220_01744</name>
</gene>
<evidence type="ECO:0000313" key="3">
    <source>
        <dbReference type="EMBL" id="SHO47050.1"/>
    </source>
</evidence>
<evidence type="ECO:0000256" key="1">
    <source>
        <dbReference type="SAM" id="Phobius"/>
    </source>
</evidence>
<evidence type="ECO:0000313" key="4">
    <source>
        <dbReference type="Proteomes" id="UP000184603"/>
    </source>
</evidence>
<feature type="transmembrane region" description="Helical" evidence="1">
    <location>
        <begin position="85"/>
        <end position="107"/>
    </location>
</feature>
<feature type="transmembrane region" description="Helical" evidence="1">
    <location>
        <begin position="119"/>
        <end position="139"/>
    </location>
</feature>